<keyword evidence="8" id="KW-1185">Reference proteome</keyword>
<comment type="caution">
    <text evidence="7">The sequence shown here is derived from an EMBL/GenBank/DDBJ whole genome shotgun (WGS) entry which is preliminary data.</text>
</comment>
<proteinExistence type="inferred from homology"/>
<dbReference type="SMART" id="SM01110">
    <property type="entry name" value="Cutinase"/>
    <property type="match status" value="1"/>
</dbReference>
<feature type="signal peptide" evidence="6">
    <location>
        <begin position="1"/>
        <end position="29"/>
    </location>
</feature>
<evidence type="ECO:0000313" key="8">
    <source>
        <dbReference type="Proteomes" id="UP001500620"/>
    </source>
</evidence>
<dbReference type="EMBL" id="BAABAT010000002">
    <property type="protein sequence ID" value="GAA4245236.1"/>
    <property type="molecule type" value="Genomic_DNA"/>
</dbReference>
<evidence type="ECO:0000256" key="4">
    <source>
        <dbReference type="ARBA" id="ARBA00023157"/>
    </source>
</evidence>
<keyword evidence="2" id="KW-0719">Serine esterase</keyword>
<dbReference type="PANTHER" id="PTHR33630:SF9">
    <property type="entry name" value="CUTINASE 4"/>
    <property type="match status" value="1"/>
</dbReference>
<name>A0ABP8CZ93_9ACTN</name>
<gene>
    <name evidence="7" type="ORF">GCM10022255_011750</name>
</gene>
<evidence type="ECO:0000256" key="1">
    <source>
        <dbReference type="ARBA" id="ARBA00007534"/>
    </source>
</evidence>
<keyword evidence="6" id="KW-0732">Signal</keyword>
<evidence type="ECO:0000256" key="6">
    <source>
        <dbReference type="SAM" id="SignalP"/>
    </source>
</evidence>
<evidence type="ECO:0000313" key="7">
    <source>
        <dbReference type="EMBL" id="GAA4245236.1"/>
    </source>
</evidence>
<dbReference type="Pfam" id="PF01083">
    <property type="entry name" value="Cutinase"/>
    <property type="match status" value="1"/>
</dbReference>
<protein>
    <recommendedName>
        <fullName evidence="9">Cutinase</fullName>
    </recommendedName>
</protein>
<reference evidence="8" key="1">
    <citation type="journal article" date="2019" name="Int. J. Syst. Evol. Microbiol.">
        <title>The Global Catalogue of Microorganisms (GCM) 10K type strain sequencing project: providing services to taxonomists for standard genome sequencing and annotation.</title>
        <authorList>
            <consortium name="The Broad Institute Genomics Platform"/>
            <consortium name="The Broad Institute Genome Sequencing Center for Infectious Disease"/>
            <person name="Wu L."/>
            <person name="Ma J."/>
        </authorList>
    </citation>
    <scope>NUCLEOTIDE SEQUENCE [LARGE SCALE GENOMIC DNA]</scope>
    <source>
        <strain evidence="8">JCM 17441</strain>
    </source>
</reference>
<feature type="region of interest" description="Disordered" evidence="5">
    <location>
        <begin position="63"/>
        <end position="84"/>
    </location>
</feature>
<comment type="similarity">
    <text evidence="1">Belongs to the cutinase family.</text>
</comment>
<evidence type="ECO:0000256" key="2">
    <source>
        <dbReference type="ARBA" id="ARBA00022487"/>
    </source>
</evidence>
<accession>A0ABP8CZ93</accession>
<keyword evidence="3" id="KW-0378">Hydrolase</keyword>
<dbReference type="InterPro" id="IPR000675">
    <property type="entry name" value="Cutinase/axe"/>
</dbReference>
<feature type="chain" id="PRO_5045510109" description="Cutinase" evidence="6">
    <location>
        <begin position="30"/>
        <end position="299"/>
    </location>
</feature>
<dbReference type="Proteomes" id="UP001500620">
    <property type="component" value="Unassembled WGS sequence"/>
</dbReference>
<dbReference type="InterPro" id="IPR029058">
    <property type="entry name" value="AB_hydrolase_fold"/>
</dbReference>
<dbReference type="PANTHER" id="PTHR33630">
    <property type="entry name" value="CUTINASE RV1984C-RELATED-RELATED"/>
    <property type="match status" value="1"/>
</dbReference>
<evidence type="ECO:0008006" key="9">
    <source>
        <dbReference type="Google" id="ProtNLM"/>
    </source>
</evidence>
<sequence>MARSKHVRSRRLTAITVLTCALLAGGALTAPFASASVRGDDGSGAGLVQRWFSWYSGRSGHASQPAAEPASLPTSWPTAWPAQPGVSGIGTAPSIAATSAAPTAPATGAPARGGNCADVEVVFARGTGDLPGLGVLGTPLVSAIRSALPGRTVNAYGVNYAADASQASAGPGATDMSRHVRTVAAACPGTRFVIGGYSQGATVTDIAIGIPFGASAGEAIPAGLAARVAAVVVFGNPLGIMHQTISQRSPVYGPKTREFCSLGDPICGNGANSAAHLQYMTDGSVQQAAQFVAGKVTGA</sequence>
<keyword evidence="4" id="KW-1015">Disulfide bond</keyword>
<dbReference type="Gene3D" id="3.40.50.1820">
    <property type="entry name" value="alpha/beta hydrolase"/>
    <property type="match status" value="1"/>
</dbReference>
<evidence type="ECO:0000256" key="3">
    <source>
        <dbReference type="ARBA" id="ARBA00022801"/>
    </source>
</evidence>
<evidence type="ECO:0000256" key="5">
    <source>
        <dbReference type="SAM" id="MobiDB-lite"/>
    </source>
</evidence>
<organism evidence="7 8">
    <name type="scientific">Dactylosporangium darangshiense</name>
    <dbReference type="NCBI Taxonomy" id="579108"/>
    <lineage>
        <taxon>Bacteria</taxon>
        <taxon>Bacillati</taxon>
        <taxon>Actinomycetota</taxon>
        <taxon>Actinomycetes</taxon>
        <taxon>Micromonosporales</taxon>
        <taxon>Micromonosporaceae</taxon>
        <taxon>Dactylosporangium</taxon>
    </lineage>
</organism>
<dbReference type="SUPFAM" id="SSF53474">
    <property type="entry name" value="alpha/beta-Hydrolases"/>
    <property type="match status" value="1"/>
</dbReference>